<evidence type="ECO:0000256" key="10">
    <source>
        <dbReference type="ARBA" id="ARBA00047554"/>
    </source>
</evidence>
<evidence type="ECO:0000313" key="14">
    <source>
        <dbReference type="EMBL" id="ELR20120.1"/>
    </source>
</evidence>
<evidence type="ECO:0000256" key="7">
    <source>
        <dbReference type="ARBA" id="ARBA00023002"/>
    </source>
</evidence>
<comment type="pathway">
    <text evidence="2 11">Porphyrin-containing compound metabolism; protoporphyrin-IX biosynthesis; protoporphyrin-IX from protoporphyrinogen-IX: step 1/1.</text>
</comment>
<dbReference type="EMBL" id="KB007926">
    <property type="protein sequence ID" value="ELR20120.1"/>
    <property type="molecule type" value="Genomic_DNA"/>
</dbReference>
<evidence type="ECO:0000256" key="9">
    <source>
        <dbReference type="ARBA" id="ARBA00023244"/>
    </source>
</evidence>
<keyword evidence="9 11" id="KW-0627">Porphyrin biosynthesis</keyword>
<protein>
    <recommendedName>
        <fullName evidence="4 11">Protoporphyrinogen oxidase</fullName>
        <ecNumber evidence="4 11">1.3.3.4</ecNumber>
    </recommendedName>
</protein>
<dbReference type="PANTHER" id="PTHR42923">
    <property type="entry name" value="PROTOPORPHYRINOGEN OXIDASE"/>
    <property type="match status" value="1"/>
</dbReference>
<evidence type="ECO:0000256" key="1">
    <source>
        <dbReference type="ARBA" id="ARBA00002600"/>
    </source>
</evidence>
<evidence type="ECO:0000256" key="6">
    <source>
        <dbReference type="ARBA" id="ARBA00022827"/>
    </source>
</evidence>
<sequence>MAEKVHRVAVVGGGISGLAACRFVQKRLQDSCSSGSKRIILIEQGQRLGGWLHSLRTPEGFVFEAGPSSIRTVGSKGRATLRLVDELGLRQHVVPCSSLAIKNRYLYTNGSLLRLPNHPLKVLGSPLMRSAVFAFLREWTVPRSQQPDESIHSFFTRRFSPVVADTLTDALSIGIFGGRSQSLSIKSCFPFLHEYEQKYGSIGLGMLREMLASRSGQEKNEKNQNTKTTKNEAAAEEEEETDEGYLSPAVQEMQKMQVYSFREGVETLSRALEQKIREDEHTDILLNTAVERMDQERDGTMSLSLGHGMTVRAEKVISALPSHALAHCLRHHPTLEQDMLKIPFASLALVHLAYTEPLLPAGVEGFGYLVPAMEKQPILGVQFNSSAFPQQDPQPGCTRFTVMMRVEKGQENRTKDEWQAIALDSLQRHLRLPPAKTAALASPARVNVSVDLNAIPQYVVGHAALVDSIRGALQRDFPSLHLVGNSWGGVGVNDCVENAWRTVHRLQL</sequence>
<keyword evidence="8 11" id="KW-0350">Heme biosynthesis</keyword>
<dbReference type="STRING" id="1257118.L8H4N9"/>
<feature type="domain" description="Amine oxidase" evidence="13">
    <location>
        <begin position="33"/>
        <end position="505"/>
    </location>
</feature>
<evidence type="ECO:0000256" key="5">
    <source>
        <dbReference type="ARBA" id="ARBA00022630"/>
    </source>
</evidence>
<feature type="region of interest" description="Disordered" evidence="12">
    <location>
        <begin position="214"/>
        <end position="244"/>
    </location>
</feature>
<dbReference type="InterPro" id="IPR002937">
    <property type="entry name" value="Amino_oxidase"/>
</dbReference>
<dbReference type="SUPFAM" id="SSF51905">
    <property type="entry name" value="FAD/NAD(P)-binding domain"/>
    <property type="match status" value="1"/>
</dbReference>
<feature type="compositionally biased region" description="Acidic residues" evidence="12">
    <location>
        <begin position="234"/>
        <end position="243"/>
    </location>
</feature>
<keyword evidence="5 11" id="KW-0285">Flavoprotein</keyword>
<dbReference type="InterPro" id="IPR050464">
    <property type="entry name" value="Zeta_carotene_desat/Oxidored"/>
</dbReference>
<dbReference type="OMA" id="EHNQAVQ"/>
<dbReference type="PROSITE" id="PS51257">
    <property type="entry name" value="PROKAR_LIPOPROTEIN"/>
    <property type="match status" value="1"/>
</dbReference>
<keyword evidence="15" id="KW-1185">Reference proteome</keyword>
<comment type="similarity">
    <text evidence="3 11">Belongs to the protoporphyrinogen/coproporphyrinogen oxidase family. Protoporphyrinogen oxidase subfamily.</text>
</comment>
<proteinExistence type="inferred from homology"/>
<evidence type="ECO:0000256" key="12">
    <source>
        <dbReference type="SAM" id="MobiDB-lite"/>
    </source>
</evidence>
<dbReference type="Proteomes" id="UP000011083">
    <property type="component" value="Unassembled WGS sequence"/>
</dbReference>
<dbReference type="SUPFAM" id="SSF54373">
    <property type="entry name" value="FAD-linked reductases, C-terminal domain"/>
    <property type="match status" value="1"/>
</dbReference>
<dbReference type="InterPro" id="IPR004572">
    <property type="entry name" value="Protoporphyrinogen_oxidase"/>
</dbReference>
<evidence type="ECO:0000256" key="4">
    <source>
        <dbReference type="ARBA" id="ARBA00012867"/>
    </source>
</evidence>
<keyword evidence="6 11" id="KW-0274">FAD</keyword>
<accession>L8H4N9</accession>
<evidence type="ECO:0000313" key="15">
    <source>
        <dbReference type="Proteomes" id="UP000011083"/>
    </source>
</evidence>
<dbReference type="KEGG" id="acan:ACA1_115400"/>
<keyword evidence="7 11" id="KW-0560">Oxidoreductase</keyword>
<evidence type="ECO:0000256" key="2">
    <source>
        <dbReference type="ARBA" id="ARBA00005073"/>
    </source>
</evidence>
<dbReference type="InterPro" id="IPR036188">
    <property type="entry name" value="FAD/NAD-bd_sf"/>
</dbReference>
<evidence type="ECO:0000256" key="8">
    <source>
        <dbReference type="ARBA" id="ARBA00023133"/>
    </source>
</evidence>
<dbReference type="AlphaFoldDB" id="L8H4N9"/>
<gene>
    <name evidence="14" type="ORF">ACA1_115400</name>
</gene>
<comment type="subcellular location">
    <subcellularLocation>
        <location evidence="11">Mitochondrion inner membrane</location>
    </subcellularLocation>
</comment>
<evidence type="ECO:0000256" key="11">
    <source>
        <dbReference type="RuleBase" id="RU367069"/>
    </source>
</evidence>
<dbReference type="OrthoDB" id="419752at2759"/>
<dbReference type="VEuPathDB" id="AmoebaDB:ACA1_115400"/>
<comment type="catalytic activity">
    <reaction evidence="10 11">
        <text>protoporphyrinogen IX + 3 O2 = protoporphyrin IX + 3 H2O2</text>
        <dbReference type="Rhea" id="RHEA:25576"/>
        <dbReference type="ChEBI" id="CHEBI:15379"/>
        <dbReference type="ChEBI" id="CHEBI:16240"/>
        <dbReference type="ChEBI" id="CHEBI:57306"/>
        <dbReference type="ChEBI" id="CHEBI:57307"/>
        <dbReference type="EC" id="1.3.3.4"/>
    </reaction>
</comment>
<organism evidence="14 15">
    <name type="scientific">Acanthamoeba castellanii (strain ATCC 30010 / Neff)</name>
    <dbReference type="NCBI Taxonomy" id="1257118"/>
    <lineage>
        <taxon>Eukaryota</taxon>
        <taxon>Amoebozoa</taxon>
        <taxon>Discosea</taxon>
        <taxon>Longamoebia</taxon>
        <taxon>Centramoebida</taxon>
        <taxon>Acanthamoebidae</taxon>
        <taxon>Acanthamoeba</taxon>
    </lineage>
</organism>
<dbReference type="GO" id="GO:0004729">
    <property type="term" value="F:oxygen-dependent protoporphyrinogen oxidase activity"/>
    <property type="evidence" value="ECO:0007669"/>
    <property type="project" value="UniProtKB-UniRule"/>
</dbReference>
<dbReference type="GeneID" id="14920964"/>
<dbReference type="EC" id="1.3.3.4" evidence="4 11"/>
<dbReference type="RefSeq" id="XP_004342230.1">
    <property type="nucleotide sequence ID" value="XM_004342181.1"/>
</dbReference>
<comment type="cofactor">
    <cofactor evidence="11">
        <name>FAD</name>
        <dbReference type="ChEBI" id="CHEBI:57692"/>
    </cofactor>
    <text evidence="11">Binds 1 FAD per subunit.</text>
</comment>
<evidence type="ECO:0000259" key="13">
    <source>
        <dbReference type="Pfam" id="PF01593"/>
    </source>
</evidence>
<reference evidence="14 15" key="1">
    <citation type="journal article" date="2013" name="Genome Biol.">
        <title>Genome of Acanthamoeba castellanii highlights extensive lateral gene transfer and early evolution of tyrosine kinase signaling.</title>
        <authorList>
            <person name="Clarke M."/>
            <person name="Lohan A.J."/>
            <person name="Liu B."/>
            <person name="Lagkouvardos I."/>
            <person name="Roy S."/>
            <person name="Zafar N."/>
            <person name="Bertelli C."/>
            <person name="Schilde C."/>
            <person name="Kianianmomeni A."/>
            <person name="Burglin T.R."/>
            <person name="Frech C."/>
            <person name="Turcotte B."/>
            <person name="Kopec K.O."/>
            <person name="Synnott J.M."/>
            <person name="Choo C."/>
            <person name="Paponov I."/>
            <person name="Finkler A."/>
            <person name="Soon Heng Tan C."/>
            <person name="Hutchins A.P."/>
            <person name="Weinmeier T."/>
            <person name="Rattei T."/>
            <person name="Chu J.S."/>
            <person name="Gimenez G."/>
            <person name="Irimia M."/>
            <person name="Rigden D.J."/>
            <person name="Fitzpatrick D.A."/>
            <person name="Lorenzo-Morales J."/>
            <person name="Bateman A."/>
            <person name="Chiu C.H."/>
            <person name="Tang P."/>
            <person name="Hegemann P."/>
            <person name="Fromm H."/>
            <person name="Raoult D."/>
            <person name="Greub G."/>
            <person name="Miranda-Saavedra D."/>
            <person name="Chen N."/>
            <person name="Nash P."/>
            <person name="Ginger M.L."/>
            <person name="Horn M."/>
            <person name="Schaap P."/>
            <person name="Caler L."/>
            <person name="Loftus B."/>
        </authorList>
    </citation>
    <scope>NUCLEOTIDE SEQUENCE [LARGE SCALE GENOMIC DNA]</scope>
    <source>
        <strain evidence="14 15">Neff</strain>
    </source>
</reference>
<comment type="function">
    <text evidence="1 11">Catalyzes the 6-electron oxidation of protoporphyrinogen-IX to form protoporphyrin-IX.</text>
</comment>
<evidence type="ECO:0000256" key="3">
    <source>
        <dbReference type="ARBA" id="ARBA00010551"/>
    </source>
</evidence>
<dbReference type="Gene3D" id="3.50.50.60">
    <property type="entry name" value="FAD/NAD(P)-binding domain"/>
    <property type="match status" value="1"/>
</dbReference>
<dbReference type="GO" id="GO:0005743">
    <property type="term" value="C:mitochondrial inner membrane"/>
    <property type="evidence" value="ECO:0007669"/>
    <property type="project" value="UniProtKB-SubCell"/>
</dbReference>
<dbReference type="Pfam" id="PF01593">
    <property type="entry name" value="Amino_oxidase"/>
    <property type="match status" value="1"/>
</dbReference>
<dbReference type="UniPathway" id="UPA00251">
    <property type="reaction ID" value="UER00324"/>
</dbReference>
<dbReference type="GO" id="GO:0006782">
    <property type="term" value="P:protoporphyrinogen IX biosynthetic process"/>
    <property type="evidence" value="ECO:0007669"/>
    <property type="project" value="UniProtKB-UniRule"/>
</dbReference>
<dbReference type="NCBIfam" id="TIGR00562">
    <property type="entry name" value="proto_IX_ox"/>
    <property type="match status" value="1"/>
</dbReference>
<dbReference type="PANTHER" id="PTHR42923:SF3">
    <property type="entry name" value="PROTOPORPHYRINOGEN OXIDASE"/>
    <property type="match status" value="1"/>
</dbReference>
<name>L8H4N9_ACACF</name>